<accession>A0A5D4FS31</accession>
<feature type="compositionally biased region" description="Low complexity" evidence="2">
    <location>
        <begin position="1491"/>
        <end position="1506"/>
    </location>
</feature>
<sequence length="1620" mass="174220">MNSSQNRASRRHARTGVAALSAITLALGSLSIFSHGDLAPEATAATLSGGIRDKSGAVEQDAQKASDLPAGSCVVQADNSQQGSQAGFSWHTSEPSATSPSKTRWGLSVAFDNSKDRTFADWSFTNSGNMGGHLNTGQVQSMNVGQTFLPGEVVTHKADESIVIDGGRAQRNLNLVAELTGDKVKQFAEATAGNPVRYAWQGNYTQENPGGPRATHGSSQAFTAVVNPWPSENIECNPITVSWENFEKHVIIPGDETKVGKINIPAVTGQGTDDSMSRMVVEAYDGNGKFIGTTDPAASGGTQNLRIDETTGEIYFTWPEYRGTDLATDKNVNFSVLAKPRTVDQLKAAGENNNEWGNTQVFDSSNSLTRYNKANVIDSKAFSLDDTEYHSPKYDKTDASIISGVDSETGPIATEPQKVTFTQVPDLIKELEKKKGDGGYEARVTLDEKYVYEGWSVDIDDDYNVTVTAPENPKPGTFARPVITVEYSNGSTDKLELLVVVDPNNTQVTDLVRPGLTKGRVGDDLTSQITTKSIMKGHSPVAPAKFEIDESTVPEGWTVTVDETGKVTAKADDTVAPGTIITPKVKATYPDQTTDEIEVQFQAIVDIKIPTYDTVTGQPNASVSLTPEIPERGLSGNTTDEAPTRYTFEDGTNQTTLTSKDGKTWTVYVDENTGEITTTIPRDAHEGDILNVPVKAHYSEEGKQKPQTVVGTVVVIKGDIKANYNVQTTAPGQEVKHQVEDTPDGSTFSFGNKNGKPVLTQDVNGWKYTIDPKTGEVSSTPPADAKPGDKNTITVTVNAPGGLTTQAPVTTVVKLTNSWEAEPTYPVETVYPGETAKLPVALEKPENVNVATYKLGDVPAGWDVSIDDNGQITATAPADAKPGDQVKIPVTVTYEDGSTDIAYAVVNVVDVPTREVPFKVEYKYDDTIPAGEYRTETKGEPGTEKMKKDGTWERTKEPVNEVVVVGTKPAESAKEVTWKVPIPFPTEVRENPDLKPGETRVVQEGENGEKTFTAKFTATGDQAEVVEEETTKEPVKRILEYGPGIAPSELVTKTEKPIPFETKVIFDDTLEAGKQVVDQKGEVGTEVETSTQKLVDGKPSGDPVVTSERTKEPTEQIIRVGTKTSGTFANTYEKDVPFETEIQFDDTMEAGKQETVQEGKLGKDKVTTTQTIENSKVTGTETKTERVTEPVKKIIKVGTKGKPASTDIEWTEKTPFEVEVRVNPELKPGETKVVQEGEQGEVKHTIKVNAENGEITKEDTSEKISDPVKQIIEVGPAKNQTELTDKHTEKIPFDTLIEYDPSLEVGQVVEDQAGAFGEKEITKTWKLENGNPVGDPKTTELVTKDKQDRKIRVGTKCNCEQPTEEPTENPTTDPTTEPTEEPTENPTTDPTTEPTEEPTEDPTTDPTTEPTEEPTTDPTEDPTEDPTTDPEPSEGPTEDPTEDPTTEPSESETAEPSEDPSEPTKPSEPSEPTKPSDPSEPTDPTKPSEPGKPTDTSKPTTPSEPGKPSEPSKPGDKKPGEPSKPGDNKPGEPSKPGDKQPGKPGESEKPSEQPAAPGNSGGSSGSSGSSAQQGSQPEQAESSSQSALARTGASIAMPAGIAALLILIGTALMTLRKRLY</sequence>
<protein>
    <submittedName>
        <fullName evidence="5">Cell surface protein</fullName>
    </submittedName>
</protein>
<evidence type="ECO:0000256" key="3">
    <source>
        <dbReference type="SAM" id="Phobius"/>
    </source>
</evidence>
<feature type="compositionally biased region" description="Basic and acidic residues" evidence="2">
    <location>
        <begin position="1513"/>
        <end position="1551"/>
    </location>
</feature>
<keyword evidence="3" id="KW-1133">Transmembrane helix</keyword>
<keyword evidence="1" id="KW-0732">Signal</keyword>
<feature type="compositionally biased region" description="Basic and acidic residues" evidence="2">
    <location>
        <begin position="1342"/>
        <end position="1351"/>
    </location>
</feature>
<feature type="compositionally biased region" description="Low complexity" evidence="2">
    <location>
        <begin position="1566"/>
        <end position="1587"/>
    </location>
</feature>
<organism evidence="5 6">
    <name type="scientific">Corynebacterium urealyticum</name>
    <dbReference type="NCBI Taxonomy" id="43771"/>
    <lineage>
        <taxon>Bacteria</taxon>
        <taxon>Bacillati</taxon>
        <taxon>Actinomycetota</taxon>
        <taxon>Actinomycetes</taxon>
        <taxon>Mycobacteriales</taxon>
        <taxon>Corynebacteriaceae</taxon>
        <taxon>Corynebacterium</taxon>
    </lineage>
</organism>
<dbReference type="InterPro" id="IPR011098">
    <property type="entry name" value="G5_dom"/>
</dbReference>
<feature type="compositionally biased region" description="Low complexity" evidence="2">
    <location>
        <begin position="1368"/>
        <end position="1377"/>
    </location>
</feature>
<name>A0A5D4FS31_9CORY</name>
<feature type="compositionally biased region" description="Low complexity" evidence="2">
    <location>
        <begin position="1384"/>
        <end position="1393"/>
    </location>
</feature>
<dbReference type="EMBL" id="VSZI01000002">
    <property type="protein sequence ID" value="TYR17030.1"/>
    <property type="molecule type" value="Genomic_DNA"/>
</dbReference>
<dbReference type="PROSITE" id="PS51109">
    <property type="entry name" value="G5"/>
    <property type="match status" value="5"/>
</dbReference>
<feature type="transmembrane region" description="Helical" evidence="3">
    <location>
        <begin position="1595"/>
        <end position="1615"/>
    </location>
</feature>
<dbReference type="Pfam" id="PF20592">
    <property type="entry name" value="pAdhesive_10"/>
    <property type="match status" value="1"/>
</dbReference>
<feature type="domain" description="G5" evidence="4">
    <location>
        <begin position="1121"/>
        <end position="1201"/>
    </location>
</feature>
<feature type="domain" description="G5" evidence="4">
    <location>
        <begin position="1277"/>
        <end position="1357"/>
    </location>
</feature>
<feature type="region of interest" description="Disordered" evidence="2">
    <location>
        <begin position="1091"/>
        <end position="1112"/>
    </location>
</feature>
<evidence type="ECO:0000313" key="6">
    <source>
        <dbReference type="Proteomes" id="UP000324726"/>
    </source>
</evidence>
<feature type="region of interest" description="Disordered" evidence="2">
    <location>
        <begin position="1327"/>
        <end position="1589"/>
    </location>
</feature>
<evidence type="ECO:0000256" key="2">
    <source>
        <dbReference type="SAM" id="MobiDB-lite"/>
    </source>
</evidence>
<dbReference type="InterPro" id="IPR044055">
    <property type="entry name" value="RibLong"/>
</dbReference>
<dbReference type="InterPro" id="IPR046774">
    <property type="entry name" value="pAdhesive_10"/>
</dbReference>
<dbReference type="PANTHER" id="PTHR36721:SF1">
    <property type="entry name" value="OS04G0446401 PROTEIN"/>
    <property type="match status" value="1"/>
</dbReference>
<keyword evidence="3" id="KW-0472">Membrane</keyword>
<evidence type="ECO:0000256" key="1">
    <source>
        <dbReference type="ARBA" id="ARBA00022729"/>
    </source>
</evidence>
<dbReference type="SMART" id="SM01208">
    <property type="entry name" value="G5"/>
    <property type="match status" value="6"/>
</dbReference>
<reference evidence="5 6" key="1">
    <citation type="submission" date="2019-08" db="EMBL/GenBank/DDBJ databases">
        <title>Draft genome of C. urealyticum strain VH4248.</title>
        <authorList>
            <person name="Navas J."/>
        </authorList>
    </citation>
    <scope>NUCLEOTIDE SEQUENCE [LARGE SCALE GENOMIC DNA]</scope>
    <source>
        <strain evidence="5 6">VH4248</strain>
    </source>
</reference>
<dbReference type="Gene3D" id="2.20.230.30">
    <property type="match status" value="2"/>
</dbReference>
<dbReference type="Gene3D" id="2.20.230.10">
    <property type="entry name" value="Resuscitation-promoting factor rpfb"/>
    <property type="match status" value="3"/>
</dbReference>
<feature type="region of interest" description="Disordered" evidence="2">
    <location>
        <begin position="619"/>
        <end position="645"/>
    </location>
</feature>
<comment type="caution">
    <text evidence="5">The sequence shown here is derived from an EMBL/GenBank/DDBJ whole genome shotgun (WGS) entry which is preliminary data.</text>
</comment>
<dbReference type="PANTHER" id="PTHR36721">
    <property type="entry name" value="PROLINE-RICH FAMILY PROTEIN"/>
    <property type="match status" value="1"/>
</dbReference>
<feature type="domain" description="G5" evidence="4">
    <location>
        <begin position="1200"/>
        <end position="1278"/>
    </location>
</feature>
<feature type="compositionally biased region" description="Acidic residues" evidence="2">
    <location>
        <begin position="1410"/>
        <end position="1461"/>
    </location>
</feature>
<feature type="domain" description="G5" evidence="4">
    <location>
        <begin position="1043"/>
        <end position="1124"/>
    </location>
</feature>
<gene>
    <name evidence="5" type="ORF">FYJ87_09360</name>
</gene>
<keyword evidence="3" id="KW-0812">Transmembrane</keyword>
<dbReference type="Pfam" id="PF18957">
    <property type="entry name" value="RibLong"/>
    <property type="match status" value="4"/>
</dbReference>
<proteinExistence type="predicted"/>
<dbReference type="NCBIfam" id="NF038186">
    <property type="entry name" value="YPDG_rpt"/>
    <property type="match status" value="2"/>
</dbReference>
<evidence type="ECO:0000313" key="5">
    <source>
        <dbReference type="EMBL" id="TYR17030.1"/>
    </source>
</evidence>
<feature type="compositionally biased region" description="Acidic residues" evidence="2">
    <location>
        <begin position="1394"/>
        <end position="1403"/>
    </location>
</feature>
<evidence type="ECO:0000259" key="4">
    <source>
        <dbReference type="PROSITE" id="PS51109"/>
    </source>
</evidence>
<dbReference type="Pfam" id="PF07501">
    <property type="entry name" value="G5"/>
    <property type="match status" value="5"/>
</dbReference>
<dbReference type="Proteomes" id="UP000324726">
    <property type="component" value="Unassembled WGS sequence"/>
</dbReference>
<feature type="domain" description="G5" evidence="4">
    <location>
        <begin position="968"/>
        <end position="1045"/>
    </location>
</feature>